<dbReference type="Pfam" id="PF09588">
    <property type="entry name" value="YqaJ"/>
    <property type="match status" value="1"/>
</dbReference>
<organism evidence="2">
    <name type="scientific">marine sediment metagenome</name>
    <dbReference type="NCBI Taxonomy" id="412755"/>
    <lineage>
        <taxon>unclassified sequences</taxon>
        <taxon>metagenomes</taxon>
        <taxon>ecological metagenomes</taxon>
    </lineage>
</organism>
<feature type="domain" description="YqaJ viral recombinase" evidence="1">
    <location>
        <begin position="1"/>
        <end position="81"/>
    </location>
</feature>
<dbReference type="InterPro" id="IPR051703">
    <property type="entry name" value="NF-kappa-B_Signaling_Reg"/>
</dbReference>
<evidence type="ECO:0000259" key="1">
    <source>
        <dbReference type="Pfam" id="PF09588"/>
    </source>
</evidence>
<dbReference type="InterPro" id="IPR019080">
    <property type="entry name" value="YqaJ_viral_recombinase"/>
</dbReference>
<protein>
    <recommendedName>
        <fullName evidence="1">YqaJ viral recombinase domain-containing protein</fullName>
    </recommendedName>
</protein>
<dbReference type="InterPro" id="IPR011335">
    <property type="entry name" value="Restrct_endonuc-II-like"/>
</dbReference>
<gene>
    <name evidence="2" type="ORF">S01H1_53571</name>
</gene>
<feature type="non-terminal residue" evidence="2">
    <location>
        <position position="1"/>
    </location>
</feature>
<dbReference type="Gene3D" id="3.90.320.10">
    <property type="match status" value="1"/>
</dbReference>
<dbReference type="EMBL" id="BARS01034694">
    <property type="protein sequence ID" value="GAG25176.1"/>
    <property type="molecule type" value="Genomic_DNA"/>
</dbReference>
<name>X0XJM1_9ZZZZ</name>
<comment type="caution">
    <text evidence="2">The sequence shown here is derived from an EMBL/GenBank/DDBJ whole genome shotgun (WGS) entry which is preliminary data.</text>
</comment>
<dbReference type="PANTHER" id="PTHR46609:SF6">
    <property type="entry name" value="EXONUCLEASE, PHAGE-TYPE_RECB, C-TERMINAL DOMAIN-CONTAINING PROTEIN-RELATED"/>
    <property type="match status" value="1"/>
</dbReference>
<dbReference type="InterPro" id="IPR011604">
    <property type="entry name" value="PDDEXK-like_dom_sf"/>
</dbReference>
<evidence type="ECO:0000313" key="2">
    <source>
        <dbReference type="EMBL" id="GAG25176.1"/>
    </source>
</evidence>
<dbReference type="PANTHER" id="PTHR46609">
    <property type="entry name" value="EXONUCLEASE, PHAGE-TYPE/RECB, C-TERMINAL DOMAIN-CONTAINING PROTEIN"/>
    <property type="match status" value="1"/>
</dbReference>
<reference evidence="2" key="1">
    <citation type="journal article" date="2014" name="Front. Microbiol.">
        <title>High frequency of phylogenetically diverse reductive dehalogenase-homologous genes in deep subseafloor sedimentary metagenomes.</title>
        <authorList>
            <person name="Kawai M."/>
            <person name="Futagami T."/>
            <person name="Toyoda A."/>
            <person name="Takaki Y."/>
            <person name="Nishi S."/>
            <person name="Hori S."/>
            <person name="Arai W."/>
            <person name="Tsubouchi T."/>
            <person name="Morono Y."/>
            <person name="Uchiyama I."/>
            <person name="Ito T."/>
            <person name="Fujiyama A."/>
            <person name="Inagaki F."/>
            <person name="Takami H."/>
        </authorList>
    </citation>
    <scope>NUCLEOTIDE SEQUENCE</scope>
    <source>
        <strain evidence="2">Expedition CK06-06</strain>
    </source>
</reference>
<dbReference type="AlphaFoldDB" id="X0XJM1"/>
<dbReference type="SUPFAM" id="SSF52980">
    <property type="entry name" value="Restriction endonuclease-like"/>
    <property type="match status" value="1"/>
</dbReference>
<accession>X0XJM1</accession>
<sequence>GHEQEPVARELYEDETFTDVTNGGFFCDEQMGCSPDGMVGDNGVIEIKSVIRSIHYANVKRGSFDPAYKWQCIGNLLFTGRDWLDFISYCADYPEGKRIYVFRIKLFEVIEEFKMLQNRIYEFLKLIADTKESVLNSEYFNQ</sequence>
<proteinExistence type="predicted"/>